<keyword evidence="4 8" id="KW-1133">Transmembrane helix</keyword>
<evidence type="ECO:0000256" key="4">
    <source>
        <dbReference type="ARBA" id="ARBA00022989"/>
    </source>
</evidence>
<evidence type="ECO:0000256" key="8">
    <source>
        <dbReference type="SAM" id="Phobius"/>
    </source>
</evidence>
<feature type="transmembrane region" description="Helical" evidence="8">
    <location>
        <begin position="297"/>
        <end position="317"/>
    </location>
</feature>
<dbReference type="Pfam" id="PF12821">
    <property type="entry name" value="ThrE_2"/>
    <property type="match status" value="1"/>
</dbReference>
<accession>A0AAE3YGE4</accession>
<feature type="transmembrane region" description="Helical" evidence="8">
    <location>
        <begin position="424"/>
        <end position="445"/>
    </location>
</feature>
<protein>
    <submittedName>
        <fullName evidence="11">Uncharacterized membrane protein YjjP (DUF1212 family)</fullName>
    </submittedName>
</protein>
<feature type="domain" description="Threonine/Serine exporter ThrE" evidence="10">
    <location>
        <begin position="405"/>
        <end position="528"/>
    </location>
</feature>
<sequence length="552" mass="57533">MSQDPVTSPQDRLAALVGVSPELSTGPVEHPTDPETPEKGSEGRPAPGRAGREETGSAGVDPTSALAATPGSVGAPAVRGTAAARRLLRKMVQGEAPPTQAMAITDRLAGSPYARSMPRFEPPETAGINAYEGARKTLDLALHLAEVMFRYGAGALEVETSMIAVTAAYGLRDVDVDITNQSVQLNYSPPGQTPITVLRVVRSWTNNYAGLVMVHDLVTKIVAGGVSRTDAADELRRITKRPKPFAKWMVTVAGAVFCGLIVIMIGGHVPEALVTTAATLVSGLAARQLSRWRVPDFYSTTVSAFVVTAFAMGMFALNDGFRPSLAVAGGLVLLVPAGRTVGAVQDAINGFPVTAAGRLLSAMLTFGAIVVGIAVPVVVASIIGVEQLDVTWKPVPYLSPWATAIVVFAAASLIVVFEQSQVRLLLPTAVVATVGYAAYVIFIGLGFGERLTPALAAGVVGFVARIVALRLGAPQLVVAVPAVLYLLPGLSIFRAMYTLTIEESTFTGVGGLAGALMIILGLAAGLVAGDNLARPLTRASQSTVDQRRGRRR</sequence>
<dbReference type="PANTHER" id="PTHR34390:SF2">
    <property type="entry name" value="SUCCINATE TRANSPORTER SUBUNIT YJJP-RELATED"/>
    <property type="match status" value="1"/>
</dbReference>
<dbReference type="EMBL" id="JAVDUI010000001">
    <property type="protein sequence ID" value="MDR6891747.1"/>
    <property type="molecule type" value="Genomic_DNA"/>
</dbReference>
<feature type="compositionally biased region" description="Polar residues" evidence="7">
    <location>
        <begin position="1"/>
        <end position="10"/>
    </location>
</feature>
<dbReference type="RefSeq" id="WP_309849869.1">
    <property type="nucleotide sequence ID" value="NZ_BAAAIU010000045.1"/>
</dbReference>
<comment type="similarity">
    <text evidence="6">Belongs to the ThrE exporter (TC 2.A.79) family.</text>
</comment>
<keyword evidence="2" id="KW-1003">Cell membrane</keyword>
<evidence type="ECO:0000313" key="11">
    <source>
        <dbReference type="EMBL" id="MDR6891747.1"/>
    </source>
</evidence>
<evidence type="ECO:0000256" key="7">
    <source>
        <dbReference type="SAM" id="MobiDB-lite"/>
    </source>
</evidence>
<feature type="transmembrane region" description="Helical" evidence="8">
    <location>
        <begin position="476"/>
        <end position="497"/>
    </location>
</feature>
<keyword evidence="5 8" id="KW-0472">Membrane</keyword>
<evidence type="ECO:0000313" key="12">
    <source>
        <dbReference type="Proteomes" id="UP001247307"/>
    </source>
</evidence>
<keyword evidence="12" id="KW-1185">Reference proteome</keyword>
<feature type="domain" description="Threonine/serine exporter-like N-terminal" evidence="9">
    <location>
        <begin position="139"/>
        <end position="375"/>
    </location>
</feature>
<dbReference type="GO" id="GO:0022857">
    <property type="term" value="F:transmembrane transporter activity"/>
    <property type="evidence" value="ECO:0007669"/>
    <property type="project" value="InterPro"/>
</dbReference>
<evidence type="ECO:0000256" key="2">
    <source>
        <dbReference type="ARBA" id="ARBA00022475"/>
    </source>
</evidence>
<dbReference type="PANTHER" id="PTHR34390">
    <property type="entry name" value="UPF0442 PROTEIN YJJB-RELATED"/>
    <property type="match status" value="1"/>
</dbReference>
<dbReference type="AlphaFoldDB" id="A0AAE3YGE4"/>
<dbReference type="GO" id="GO:0005886">
    <property type="term" value="C:plasma membrane"/>
    <property type="evidence" value="ECO:0007669"/>
    <property type="project" value="UniProtKB-SubCell"/>
</dbReference>
<keyword evidence="3 8" id="KW-0812">Transmembrane</keyword>
<feature type="transmembrane region" description="Helical" evidence="8">
    <location>
        <begin position="509"/>
        <end position="528"/>
    </location>
</feature>
<evidence type="ECO:0000256" key="5">
    <source>
        <dbReference type="ARBA" id="ARBA00023136"/>
    </source>
</evidence>
<comment type="caution">
    <text evidence="11">The sequence shown here is derived from an EMBL/GenBank/DDBJ whole genome shotgun (WGS) entry which is preliminary data.</text>
</comment>
<dbReference type="InterPro" id="IPR010619">
    <property type="entry name" value="ThrE-like_N"/>
</dbReference>
<feature type="transmembrane region" description="Helical" evidence="8">
    <location>
        <begin position="363"/>
        <end position="385"/>
    </location>
</feature>
<gene>
    <name evidence="11" type="ORF">J2S35_000687</name>
</gene>
<dbReference type="InterPro" id="IPR050539">
    <property type="entry name" value="ThrE_Dicarb/AminoAcid_Exp"/>
</dbReference>
<comment type="subcellular location">
    <subcellularLocation>
        <location evidence="1">Cell membrane</location>
        <topology evidence="1">Multi-pass membrane protein</topology>
    </subcellularLocation>
</comment>
<feature type="compositionally biased region" description="Basic and acidic residues" evidence="7">
    <location>
        <begin position="30"/>
        <end position="42"/>
    </location>
</feature>
<feature type="transmembrane region" description="Helical" evidence="8">
    <location>
        <begin position="323"/>
        <end position="342"/>
    </location>
</feature>
<organism evidence="11 12">
    <name type="scientific">Falsarthrobacter nasiphocae</name>
    <dbReference type="NCBI Taxonomy" id="189863"/>
    <lineage>
        <taxon>Bacteria</taxon>
        <taxon>Bacillati</taxon>
        <taxon>Actinomycetota</taxon>
        <taxon>Actinomycetes</taxon>
        <taxon>Micrococcales</taxon>
        <taxon>Micrococcaceae</taxon>
        <taxon>Falsarthrobacter</taxon>
    </lineage>
</organism>
<dbReference type="Pfam" id="PF06738">
    <property type="entry name" value="ThrE"/>
    <property type="match status" value="1"/>
</dbReference>
<proteinExistence type="inferred from homology"/>
<feature type="transmembrane region" description="Helical" evidence="8">
    <location>
        <begin position="245"/>
        <end position="266"/>
    </location>
</feature>
<dbReference type="InterPro" id="IPR024528">
    <property type="entry name" value="ThrE_2"/>
</dbReference>
<evidence type="ECO:0000259" key="10">
    <source>
        <dbReference type="Pfam" id="PF12821"/>
    </source>
</evidence>
<evidence type="ECO:0000256" key="6">
    <source>
        <dbReference type="ARBA" id="ARBA00034125"/>
    </source>
</evidence>
<feature type="transmembrane region" description="Helical" evidence="8">
    <location>
        <begin position="451"/>
        <end position="469"/>
    </location>
</feature>
<evidence type="ECO:0000259" key="9">
    <source>
        <dbReference type="Pfam" id="PF06738"/>
    </source>
</evidence>
<feature type="region of interest" description="Disordered" evidence="7">
    <location>
        <begin position="1"/>
        <end position="77"/>
    </location>
</feature>
<dbReference type="GO" id="GO:0015744">
    <property type="term" value="P:succinate transport"/>
    <property type="evidence" value="ECO:0007669"/>
    <property type="project" value="TreeGrafter"/>
</dbReference>
<feature type="transmembrane region" description="Helical" evidence="8">
    <location>
        <begin position="397"/>
        <end position="417"/>
    </location>
</feature>
<evidence type="ECO:0000256" key="3">
    <source>
        <dbReference type="ARBA" id="ARBA00022692"/>
    </source>
</evidence>
<reference evidence="11" key="1">
    <citation type="submission" date="2023-07" db="EMBL/GenBank/DDBJ databases">
        <title>Sequencing the genomes of 1000 actinobacteria strains.</title>
        <authorList>
            <person name="Klenk H.-P."/>
        </authorList>
    </citation>
    <scope>NUCLEOTIDE SEQUENCE</scope>
    <source>
        <strain evidence="11">DSM 13988</strain>
    </source>
</reference>
<evidence type="ECO:0000256" key="1">
    <source>
        <dbReference type="ARBA" id="ARBA00004651"/>
    </source>
</evidence>
<name>A0AAE3YGE4_9MICC</name>
<dbReference type="Proteomes" id="UP001247307">
    <property type="component" value="Unassembled WGS sequence"/>
</dbReference>